<evidence type="ECO:0000256" key="4">
    <source>
        <dbReference type="SAM" id="MobiDB-lite"/>
    </source>
</evidence>
<keyword evidence="3" id="KW-0963">Cytoplasm</keyword>
<evidence type="ECO:0000313" key="6">
    <source>
        <dbReference type="Proteomes" id="UP000649829"/>
    </source>
</evidence>
<dbReference type="GO" id="GO:0005737">
    <property type="term" value="C:cytoplasm"/>
    <property type="evidence" value="ECO:0007669"/>
    <property type="project" value="UniProtKB-SubCell"/>
</dbReference>
<reference evidence="5" key="1">
    <citation type="journal article" date="2014" name="Int. J. Syst. Evol. Microbiol.">
        <title>Complete genome sequence of Corynebacterium casei LMG S-19264T (=DSM 44701T), isolated from a smear-ripened cheese.</title>
        <authorList>
            <consortium name="US DOE Joint Genome Institute (JGI-PGF)"/>
            <person name="Walter F."/>
            <person name="Albersmeier A."/>
            <person name="Kalinowski J."/>
            <person name="Ruckert C."/>
        </authorList>
    </citation>
    <scope>NUCLEOTIDE SEQUENCE</scope>
    <source>
        <strain evidence="5">CGMCC 1.6293</strain>
    </source>
</reference>
<dbReference type="AlphaFoldDB" id="A0A917SR30"/>
<comment type="function">
    <text evidence="3">Required for maturation of urease via the functional incorporation of the urease nickel metallocenter.</text>
</comment>
<organism evidence="5 6">
    <name type="scientific">Pseudooceanicola nanhaiensis</name>
    <dbReference type="NCBI Taxonomy" id="375761"/>
    <lineage>
        <taxon>Bacteria</taxon>
        <taxon>Pseudomonadati</taxon>
        <taxon>Pseudomonadota</taxon>
        <taxon>Alphaproteobacteria</taxon>
        <taxon>Rhodobacterales</taxon>
        <taxon>Paracoccaceae</taxon>
        <taxon>Pseudooceanicola</taxon>
    </lineage>
</organism>
<comment type="caution">
    <text evidence="5">The sequence shown here is derived from an EMBL/GenBank/DDBJ whole genome shotgun (WGS) entry which is preliminary data.</text>
</comment>
<dbReference type="Pfam" id="PF01774">
    <property type="entry name" value="UreD"/>
    <property type="match status" value="1"/>
</dbReference>
<comment type="similarity">
    <text evidence="1 3">Belongs to the UreD family.</text>
</comment>
<name>A0A917SR30_9RHOB</name>
<evidence type="ECO:0000313" key="5">
    <source>
        <dbReference type="EMBL" id="GGL92103.1"/>
    </source>
</evidence>
<keyword evidence="6" id="KW-1185">Reference proteome</keyword>
<sequence length="298" mass="31713">MPPPRAENPPSLDPTEDSDINAAAQDLTRPALPRQPRAQGELVLSARLRGGQSRIGALRQQGSLKALFPHGSGAALKAVFLNTGGGVTGGDRFSLRAEAEPGASLTLTSQAAERIYRAQPGEVGRVATRLAAGAGATLHWLPQETIVFEGAALERRIDAELDETASFLAVEPLIFGRAAMNERVHDARLEDRWRIRRGGELVFADTLRMDGDIDALLCRPGVADGARAMASLLLVRPHAGDMAAPLRAAIGPQGACSEIRPGVLFARILAEDGFALRRSLIPAIRLLAGGDIPRPWML</sequence>
<comment type="subunit">
    <text evidence="3">UreD, UreF and UreG form a complex that acts as a GTP-hydrolysis-dependent molecular chaperone, activating the urease apoprotein by helping to assemble the nickel containing metallocenter of UreC. The UreE protein probably delivers the nickel.</text>
</comment>
<dbReference type="Proteomes" id="UP000649829">
    <property type="component" value="Unassembled WGS sequence"/>
</dbReference>
<dbReference type="PANTHER" id="PTHR33643:SF1">
    <property type="entry name" value="UREASE ACCESSORY PROTEIN D"/>
    <property type="match status" value="1"/>
</dbReference>
<dbReference type="InterPro" id="IPR002669">
    <property type="entry name" value="UreD"/>
</dbReference>
<proteinExistence type="inferred from homology"/>
<accession>A0A917SR30</accession>
<dbReference type="GO" id="GO:0016151">
    <property type="term" value="F:nickel cation binding"/>
    <property type="evidence" value="ECO:0007669"/>
    <property type="project" value="UniProtKB-UniRule"/>
</dbReference>
<comment type="subcellular location">
    <subcellularLocation>
        <location evidence="3">Cytoplasm</location>
    </subcellularLocation>
</comment>
<keyword evidence="3" id="KW-0996">Nickel insertion</keyword>
<evidence type="ECO:0000256" key="2">
    <source>
        <dbReference type="ARBA" id="ARBA00023186"/>
    </source>
</evidence>
<dbReference type="HAMAP" id="MF_01384">
    <property type="entry name" value="UreD"/>
    <property type="match status" value="1"/>
</dbReference>
<feature type="region of interest" description="Disordered" evidence="4">
    <location>
        <begin position="1"/>
        <end position="38"/>
    </location>
</feature>
<dbReference type="EMBL" id="BMLF01000001">
    <property type="protein sequence ID" value="GGL92103.1"/>
    <property type="molecule type" value="Genomic_DNA"/>
</dbReference>
<gene>
    <name evidence="3 5" type="primary">ureD</name>
    <name evidence="5" type="ORF">GCM10011534_12870</name>
</gene>
<protein>
    <recommendedName>
        <fullName evidence="3">Urease accessory protein UreD</fullName>
    </recommendedName>
</protein>
<evidence type="ECO:0000256" key="3">
    <source>
        <dbReference type="HAMAP-Rule" id="MF_01384"/>
    </source>
</evidence>
<reference evidence="5" key="2">
    <citation type="submission" date="2020-09" db="EMBL/GenBank/DDBJ databases">
        <authorList>
            <person name="Sun Q."/>
            <person name="Zhou Y."/>
        </authorList>
    </citation>
    <scope>NUCLEOTIDE SEQUENCE</scope>
    <source>
        <strain evidence="5">CGMCC 1.6293</strain>
    </source>
</reference>
<dbReference type="PANTHER" id="PTHR33643">
    <property type="entry name" value="UREASE ACCESSORY PROTEIN D"/>
    <property type="match status" value="1"/>
</dbReference>
<evidence type="ECO:0000256" key="1">
    <source>
        <dbReference type="ARBA" id="ARBA00007177"/>
    </source>
</evidence>
<dbReference type="RefSeq" id="WP_229669147.1">
    <property type="nucleotide sequence ID" value="NZ_BMLF01000001.1"/>
</dbReference>
<keyword evidence="2 3" id="KW-0143">Chaperone</keyword>